<evidence type="ECO:0000259" key="6">
    <source>
        <dbReference type="PROSITE" id="PS51294"/>
    </source>
</evidence>
<organism evidence="7 8">
    <name type="scientific">Tetracentron sinense</name>
    <name type="common">Spur-leaf</name>
    <dbReference type="NCBI Taxonomy" id="13715"/>
    <lineage>
        <taxon>Eukaryota</taxon>
        <taxon>Viridiplantae</taxon>
        <taxon>Streptophyta</taxon>
        <taxon>Embryophyta</taxon>
        <taxon>Tracheophyta</taxon>
        <taxon>Spermatophyta</taxon>
        <taxon>Magnoliopsida</taxon>
        <taxon>Trochodendrales</taxon>
        <taxon>Trochodendraceae</taxon>
        <taxon>Tetracentron</taxon>
    </lineage>
</organism>
<dbReference type="InterPro" id="IPR001965">
    <property type="entry name" value="Znf_PHD"/>
</dbReference>
<dbReference type="CDD" id="cd11660">
    <property type="entry name" value="SANT_TRF"/>
    <property type="match status" value="1"/>
</dbReference>
<dbReference type="PROSITE" id="PS01359">
    <property type="entry name" value="ZF_PHD_1"/>
    <property type="match status" value="1"/>
</dbReference>
<evidence type="ECO:0000256" key="1">
    <source>
        <dbReference type="ARBA" id="ARBA00022723"/>
    </source>
</evidence>
<dbReference type="PROSITE" id="PS51294">
    <property type="entry name" value="HTH_MYB"/>
    <property type="match status" value="1"/>
</dbReference>
<dbReference type="Gene3D" id="3.30.40.10">
    <property type="entry name" value="Zinc/RING finger domain, C3HC4 (zinc finger)"/>
    <property type="match status" value="1"/>
</dbReference>
<sequence>MTAEILWRLEFKSERQESLEVLEALWDLAVEVDPCKIYGQRMKSKRRACKAKVSKIPSDSSSMAARVLSEIWIFERIPLLGKLRCYREDAHIFPPILKWKDYRPHLRSKILNEKLFGKRLELEEEMVLTELEKAQQVVLDALAMMPSSSGAPFQHEEGGLEEEENEEEDPEEEEENEEEDPEEEEENEEEDDPKEEGGMNVDEMVEEEGGVNARGLNMEEMVEEEEGGMNAGGLNVEVDEGMNARGLNVEEMVEEEDPEEEENEDEDDPEEEGNEEEEGGMNEGGLNMEVMDEKEDGGMNAGGLNVEEIVEEEGGLKVEEMTEDRGQRIEGTTSHGTKSDLSVSKLEGLKQDCNQFILQKRADVPSCSRKQDLIPEGCHASAASLMERSGLAGENEDHSRMDVDGGGDIDSYAATEGMYQHGAAKRLKGNKNDVQKAHLAGPHHGNPLSEAKDAGEHNIVPGISYGSDGHHDLAPDSSDEMVVAAKKHRESSSDKTLSQVSLETDWTEQGLCIKCDKGDQVLTCSDSGCPIAVHENCMRCSASFDDMGNFYCPYCSYKRAVAEYCQARKKAALAKKSLSLFIDINMMNAHQPKQAAETIKRKESNQSSMAGDGIHLDETHENRQCGEILSNQSVQAAEDNQQAEAHETSVCLSRGGNHAQQDDDPQCWTVVQDQQQAEPSIAHCGDEVPCVEGETTLDGETLHLVLTEGKRVNAKTFEENLHIREGEQMQACESSISLTRNRDDEQQLDNHQHRKVVMKRLQEPSIAYDGEHQNAEDITFSKSGLRPAKRFSNPGFINLRRKKLHWTAEEEEMLREGVQKFSTAANKNYPWRKILDFGRHVFDGTRTPVDLKDKWRNILGREGSRGRSFN</sequence>
<feature type="region of interest" description="Disordered" evidence="4">
    <location>
        <begin position="593"/>
        <end position="613"/>
    </location>
</feature>
<dbReference type="SUPFAM" id="SSF46689">
    <property type="entry name" value="Homeodomain-like"/>
    <property type="match status" value="1"/>
</dbReference>
<evidence type="ECO:0008006" key="9">
    <source>
        <dbReference type="Google" id="ProtNLM"/>
    </source>
</evidence>
<reference evidence="7 8" key="1">
    <citation type="submission" date="2020-04" db="EMBL/GenBank/DDBJ databases">
        <title>Plant Genome Project.</title>
        <authorList>
            <person name="Zhang R.-G."/>
        </authorList>
    </citation>
    <scope>NUCLEOTIDE SEQUENCE [LARGE SCALE GENOMIC DNA]</scope>
    <source>
        <strain evidence="7">YNK0</strain>
        <tissue evidence="7">Leaf</tissue>
    </source>
</reference>
<dbReference type="Proteomes" id="UP000655225">
    <property type="component" value="Unassembled WGS sequence"/>
</dbReference>
<accession>A0A834ZVI7</accession>
<dbReference type="Gene3D" id="1.10.10.60">
    <property type="entry name" value="Homeodomain-like"/>
    <property type="match status" value="1"/>
</dbReference>
<keyword evidence="3" id="KW-0862">Zinc</keyword>
<dbReference type="PROSITE" id="PS50090">
    <property type="entry name" value="MYB_LIKE"/>
    <property type="match status" value="1"/>
</dbReference>
<keyword evidence="2" id="KW-0863">Zinc-finger</keyword>
<dbReference type="SMART" id="SM00249">
    <property type="entry name" value="PHD"/>
    <property type="match status" value="1"/>
</dbReference>
<evidence type="ECO:0000313" key="7">
    <source>
        <dbReference type="EMBL" id="KAF8414311.1"/>
    </source>
</evidence>
<evidence type="ECO:0000259" key="5">
    <source>
        <dbReference type="PROSITE" id="PS50090"/>
    </source>
</evidence>
<keyword evidence="8" id="KW-1185">Reference proteome</keyword>
<feature type="region of interest" description="Disordered" evidence="4">
    <location>
        <begin position="241"/>
        <end position="286"/>
    </location>
</feature>
<feature type="compositionally biased region" description="Acidic residues" evidence="4">
    <location>
        <begin position="251"/>
        <end position="280"/>
    </location>
</feature>
<feature type="region of interest" description="Disordered" evidence="4">
    <location>
        <begin position="436"/>
        <end position="473"/>
    </location>
</feature>
<dbReference type="SUPFAM" id="SSF57903">
    <property type="entry name" value="FYVE/PHD zinc finger"/>
    <property type="match status" value="1"/>
</dbReference>
<dbReference type="OrthoDB" id="608866at2759"/>
<feature type="compositionally biased region" description="Acidic residues" evidence="4">
    <location>
        <begin position="159"/>
        <end position="194"/>
    </location>
</feature>
<dbReference type="AlphaFoldDB" id="A0A834ZVI7"/>
<evidence type="ECO:0000313" key="8">
    <source>
        <dbReference type="Proteomes" id="UP000655225"/>
    </source>
</evidence>
<dbReference type="InterPro" id="IPR011011">
    <property type="entry name" value="Znf_FYVE_PHD"/>
</dbReference>
<dbReference type="SMART" id="SM00717">
    <property type="entry name" value="SANT"/>
    <property type="match status" value="1"/>
</dbReference>
<feature type="region of interest" description="Disordered" evidence="4">
    <location>
        <begin position="147"/>
        <end position="201"/>
    </location>
</feature>
<evidence type="ECO:0000256" key="3">
    <source>
        <dbReference type="ARBA" id="ARBA00022833"/>
    </source>
</evidence>
<dbReference type="InterPro" id="IPR019786">
    <property type="entry name" value="Zinc_finger_PHD-type_CS"/>
</dbReference>
<dbReference type="InterPro" id="IPR001005">
    <property type="entry name" value="SANT/Myb"/>
</dbReference>
<dbReference type="PANTHER" id="PTHR47863:SF5">
    <property type="entry name" value="HOMEODOMAIN-LIKE PROTEIN WITH RING_FYVE_PHD-TYPE ZINC FINGER DOMAIN-CONTAINING PROTEIN-RELATED"/>
    <property type="match status" value="1"/>
</dbReference>
<gene>
    <name evidence="7" type="ORF">HHK36_002313</name>
</gene>
<dbReference type="InterPro" id="IPR009057">
    <property type="entry name" value="Homeodomain-like_sf"/>
</dbReference>
<dbReference type="EMBL" id="JABCRI010000001">
    <property type="protein sequence ID" value="KAF8414311.1"/>
    <property type="molecule type" value="Genomic_DNA"/>
</dbReference>
<proteinExistence type="predicted"/>
<keyword evidence="1" id="KW-0479">Metal-binding</keyword>
<feature type="domain" description="Myb-like" evidence="5">
    <location>
        <begin position="798"/>
        <end position="859"/>
    </location>
</feature>
<dbReference type="InterPro" id="IPR013083">
    <property type="entry name" value="Znf_RING/FYVE/PHD"/>
</dbReference>
<dbReference type="PANTHER" id="PTHR47863">
    <property type="entry name" value="RING/FYVE/PHD ZINC FINGER SUPERFAMILY PROTEIN"/>
    <property type="match status" value="1"/>
</dbReference>
<evidence type="ECO:0000256" key="2">
    <source>
        <dbReference type="ARBA" id="ARBA00022771"/>
    </source>
</evidence>
<dbReference type="GO" id="GO:0008270">
    <property type="term" value="F:zinc ion binding"/>
    <property type="evidence" value="ECO:0007669"/>
    <property type="project" value="UniProtKB-KW"/>
</dbReference>
<evidence type="ECO:0000256" key="4">
    <source>
        <dbReference type="SAM" id="MobiDB-lite"/>
    </source>
</evidence>
<name>A0A834ZVI7_TETSI</name>
<feature type="domain" description="HTH myb-type" evidence="6">
    <location>
        <begin position="798"/>
        <end position="863"/>
    </location>
</feature>
<comment type="caution">
    <text evidence="7">The sequence shown here is derived from an EMBL/GenBank/DDBJ whole genome shotgun (WGS) entry which is preliminary data.</text>
</comment>
<dbReference type="Pfam" id="PF00249">
    <property type="entry name" value="Myb_DNA-binding"/>
    <property type="match status" value="1"/>
</dbReference>
<protein>
    <recommendedName>
        <fullName evidence="9">Myb-like domain-containing protein</fullName>
    </recommendedName>
</protein>
<dbReference type="InterPro" id="IPR017930">
    <property type="entry name" value="Myb_dom"/>
</dbReference>